<dbReference type="Proteomes" id="UP000738325">
    <property type="component" value="Unassembled WGS sequence"/>
</dbReference>
<proteinExistence type="predicted"/>
<organism evidence="1 2">
    <name type="scientific">Dissophora globulifera</name>
    <dbReference type="NCBI Taxonomy" id="979702"/>
    <lineage>
        <taxon>Eukaryota</taxon>
        <taxon>Fungi</taxon>
        <taxon>Fungi incertae sedis</taxon>
        <taxon>Mucoromycota</taxon>
        <taxon>Mortierellomycotina</taxon>
        <taxon>Mortierellomycetes</taxon>
        <taxon>Mortierellales</taxon>
        <taxon>Mortierellaceae</taxon>
        <taxon>Dissophora</taxon>
    </lineage>
</organism>
<keyword evidence="2" id="KW-1185">Reference proteome</keyword>
<name>A0A9P6QTX3_9FUNG</name>
<gene>
    <name evidence="1" type="ORF">BGZ99_003704</name>
</gene>
<protein>
    <submittedName>
        <fullName evidence="1">Uncharacterized protein</fullName>
    </submittedName>
</protein>
<comment type="caution">
    <text evidence="1">The sequence shown here is derived from an EMBL/GenBank/DDBJ whole genome shotgun (WGS) entry which is preliminary data.</text>
</comment>
<dbReference type="EMBL" id="JAAAIP010002316">
    <property type="protein sequence ID" value="KAG0300698.1"/>
    <property type="molecule type" value="Genomic_DNA"/>
</dbReference>
<evidence type="ECO:0000313" key="2">
    <source>
        <dbReference type="Proteomes" id="UP000738325"/>
    </source>
</evidence>
<evidence type="ECO:0000313" key="1">
    <source>
        <dbReference type="EMBL" id="KAG0300698.1"/>
    </source>
</evidence>
<accession>A0A9P6QTX3</accession>
<feature type="non-terminal residue" evidence="1">
    <location>
        <position position="66"/>
    </location>
</feature>
<dbReference type="OrthoDB" id="2378481at2759"/>
<dbReference type="AlphaFoldDB" id="A0A9P6QTX3"/>
<reference evidence="1" key="1">
    <citation type="journal article" date="2020" name="Fungal Divers.">
        <title>Resolving the Mortierellaceae phylogeny through synthesis of multi-gene phylogenetics and phylogenomics.</title>
        <authorList>
            <person name="Vandepol N."/>
            <person name="Liber J."/>
            <person name="Desiro A."/>
            <person name="Na H."/>
            <person name="Kennedy M."/>
            <person name="Barry K."/>
            <person name="Grigoriev I.V."/>
            <person name="Miller A.N."/>
            <person name="O'Donnell K."/>
            <person name="Stajich J.E."/>
            <person name="Bonito G."/>
        </authorList>
    </citation>
    <scope>NUCLEOTIDE SEQUENCE</scope>
    <source>
        <strain evidence="1">REB-010B</strain>
    </source>
</reference>
<sequence length="66" mass="7236">MGVTRAFEVTKDCKAIKRVDPQEEGPCDIDGSAVSYMKFKATEGRLLLQQLKKMAKKDVPIGIPGP</sequence>